<feature type="transmembrane region" description="Helical" evidence="6">
    <location>
        <begin position="146"/>
        <end position="164"/>
    </location>
</feature>
<evidence type="ECO:0000256" key="5">
    <source>
        <dbReference type="SAM" id="MobiDB-lite"/>
    </source>
</evidence>
<dbReference type="PANTHER" id="PTHR37422">
    <property type="entry name" value="TEICHURONIC ACID BIOSYNTHESIS PROTEIN TUAE"/>
    <property type="match status" value="1"/>
</dbReference>
<comment type="caution">
    <text evidence="8">The sequence shown here is derived from an EMBL/GenBank/DDBJ whole genome shotgun (WGS) entry which is preliminary data.</text>
</comment>
<feature type="domain" description="O-antigen ligase-related" evidence="7">
    <location>
        <begin position="261"/>
        <end position="403"/>
    </location>
</feature>
<organism evidence="8 9">
    <name type="scientific">Actinomycetospora aeridis</name>
    <dbReference type="NCBI Taxonomy" id="3129231"/>
    <lineage>
        <taxon>Bacteria</taxon>
        <taxon>Bacillati</taxon>
        <taxon>Actinomycetota</taxon>
        <taxon>Actinomycetes</taxon>
        <taxon>Pseudonocardiales</taxon>
        <taxon>Pseudonocardiaceae</taxon>
        <taxon>Actinomycetospora</taxon>
    </lineage>
</organism>
<feature type="transmembrane region" description="Helical" evidence="6">
    <location>
        <begin position="394"/>
        <end position="414"/>
    </location>
</feature>
<evidence type="ECO:0000313" key="8">
    <source>
        <dbReference type="EMBL" id="MEJ2888090.1"/>
    </source>
</evidence>
<dbReference type="RefSeq" id="WP_337714581.1">
    <property type="nucleotide sequence ID" value="NZ_JBBEGL010000004.1"/>
</dbReference>
<dbReference type="PANTHER" id="PTHR37422:SF23">
    <property type="entry name" value="TEICHURONIC ACID BIOSYNTHESIS PROTEIN TUAE"/>
    <property type="match status" value="1"/>
</dbReference>
<feature type="region of interest" description="Disordered" evidence="5">
    <location>
        <begin position="477"/>
        <end position="529"/>
    </location>
</feature>
<feature type="transmembrane region" description="Helical" evidence="6">
    <location>
        <begin position="452"/>
        <end position="471"/>
    </location>
</feature>
<sequence>MSLLPGGLRDRSRTEVVVGVGAVVVVLGIAVAAPSQAGMLLAAIGVGAVVFAIALNNPVIALILVVLASFGRTAQKEFVSVEALTPLFYAMVIALALAVGKRAKEMPRLGTIEWLMTTYLVWQIISALLPHAEDAADPVTGASSEVYRWIFSGTILPFVAYVVAKSVLNTEQAVRWFLWTVVGMSTYSAWVSVIQFHGPKRLVWPRYIVDAPNWEGRAVGLFNQPVVNGMLLAIGFVVCLYLATRPGTDRRVKWLLYAITLPTAYAIYLTHTRSALLSLVVALLVGAVLAKGWRKPFVVYLVAGAAGVAANAPRLFSSDRSSGGIGSSNEIYDRLNIMATSFKAIAEHPVFGIGIGRFRAYNTYEHIAWSQEIDWNRGRGIISHQNELGIAAELGLPGVILWISILVGIFYLLYRALRELPDGTFLGQPLAVVGTTIMIILVANGMTVDLRILDFAGLLPFVFAGMVVGQLERFRDTRPAPRAGTPGAGLPGGMSPADQVEWQEGQEAKREAVPVGAPLVTRRPMGLAP</sequence>
<keyword evidence="3 6" id="KW-1133">Transmembrane helix</keyword>
<feature type="transmembrane region" description="Helical" evidence="6">
    <location>
        <begin position="274"/>
        <end position="290"/>
    </location>
</feature>
<evidence type="ECO:0000256" key="4">
    <source>
        <dbReference type="ARBA" id="ARBA00023136"/>
    </source>
</evidence>
<proteinExistence type="predicted"/>
<evidence type="ECO:0000256" key="6">
    <source>
        <dbReference type="SAM" id="Phobius"/>
    </source>
</evidence>
<evidence type="ECO:0000256" key="1">
    <source>
        <dbReference type="ARBA" id="ARBA00004141"/>
    </source>
</evidence>
<name>A0ABU8N802_9PSEU</name>
<feature type="transmembrane region" description="Helical" evidence="6">
    <location>
        <begin position="40"/>
        <end position="71"/>
    </location>
</feature>
<dbReference type="Pfam" id="PF04932">
    <property type="entry name" value="Wzy_C"/>
    <property type="match status" value="1"/>
</dbReference>
<dbReference type="InterPro" id="IPR051533">
    <property type="entry name" value="WaaL-like"/>
</dbReference>
<feature type="transmembrane region" description="Helical" evidence="6">
    <location>
        <begin position="251"/>
        <end position="268"/>
    </location>
</feature>
<feature type="transmembrane region" description="Helical" evidence="6">
    <location>
        <begin position="176"/>
        <end position="196"/>
    </location>
</feature>
<keyword evidence="4 6" id="KW-0472">Membrane</keyword>
<accession>A0ABU8N802</accession>
<feature type="transmembrane region" description="Helical" evidence="6">
    <location>
        <begin position="226"/>
        <end position="244"/>
    </location>
</feature>
<dbReference type="InterPro" id="IPR007016">
    <property type="entry name" value="O-antigen_ligase-rel_domated"/>
</dbReference>
<evidence type="ECO:0000313" key="9">
    <source>
        <dbReference type="Proteomes" id="UP001370100"/>
    </source>
</evidence>
<feature type="transmembrane region" description="Helical" evidence="6">
    <location>
        <begin position="16"/>
        <end position="33"/>
    </location>
</feature>
<comment type="subcellular location">
    <subcellularLocation>
        <location evidence="1">Membrane</location>
        <topology evidence="1">Multi-pass membrane protein</topology>
    </subcellularLocation>
</comment>
<keyword evidence="9" id="KW-1185">Reference proteome</keyword>
<reference evidence="8 9" key="1">
    <citation type="submission" date="2024-03" db="EMBL/GenBank/DDBJ databases">
        <title>Actinomycetospora sp. OC33-EN06, a novel actinomycete isolated from wild orchid (Aerides multiflora).</title>
        <authorList>
            <person name="Suriyachadkun C."/>
        </authorList>
    </citation>
    <scope>NUCLEOTIDE SEQUENCE [LARGE SCALE GENOMIC DNA]</scope>
    <source>
        <strain evidence="8 9">OC33-EN06</strain>
    </source>
</reference>
<feature type="transmembrane region" description="Helical" evidence="6">
    <location>
        <begin position="83"/>
        <end position="100"/>
    </location>
</feature>
<evidence type="ECO:0000259" key="7">
    <source>
        <dbReference type="Pfam" id="PF04932"/>
    </source>
</evidence>
<gene>
    <name evidence="8" type="ORF">WCD41_16630</name>
</gene>
<keyword evidence="2 6" id="KW-0812">Transmembrane</keyword>
<evidence type="ECO:0000256" key="2">
    <source>
        <dbReference type="ARBA" id="ARBA00022692"/>
    </source>
</evidence>
<evidence type="ECO:0000256" key="3">
    <source>
        <dbReference type="ARBA" id="ARBA00022989"/>
    </source>
</evidence>
<feature type="transmembrane region" description="Helical" evidence="6">
    <location>
        <begin position="297"/>
        <end position="316"/>
    </location>
</feature>
<keyword evidence="8" id="KW-0436">Ligase</keyword>
<dbReference type="Proteomes" id="UP001370100">
    <property type="component" value="Unassembled WGS sequence"/>
</dbReference>
<dbReference type="GO" id="GO:0016874">
    <property type="term" value="F:ligase activity"/>
    <property type="evidence" value="ECO:0007669"/>
    <property type="project" value="UniProtKB-KW"/>
</dbReference>
<protein>
    <submittedName>
        <fullName evidence="8">O-antigen ligase family protein</fullName>
    </submittedName>
</protein>
<dbReference type="EMBL" id="JBBEGL010000004">
    <property type="protein sequence ID" value="MEJ2888090.1"/>
    <property type="molecule type" value="Genomic_DNA"/>
</dbReference>
<feature type="transmembrane region" description="Helical" evidence="6">
    <location>
        <begin position="426"/>
        <end position="446"/>
    </location>
</feature>